<reference evidence="2 3" key="1">
    <citation type="submission" date="2015-07" db="EMBL/GenBank/DDBJ databases">
        <title>Genome analysis of myxobacterium Chondromyces crocatus Cm c5 reveals a high potential for natural compound synthesis and the genetic basis for the loss of fruiting body formation.</title>
        <authorList>
            <person name="Zaburannyi N."/>
            <person name="Bunk B."/>
            <person name="Maier J."/>
            <person name="Overmann J."/>
            <person name="Mueller R."/>
        </authorList>
    </citation>
    <scope>NUCLEOTIDE SEQUENCE [LARGE SCALE GENOMIC DNA]</scope>
    <source>
        <strain evidence="2 3">Cm c5</strain>
    </source>
</reference>
<dbReference type="RefSeq" id="WP_245678497.1">
    <property type="nucleotide sequence ID" value="NZ_CP012159.1"/>
</dbReference>
<dbReference type="KEGG" id="ccro:CMC5_036290"/>
<dbReference type="AlphaFoldDB" id="A0A0K1EFK8"/>
<name>A0A0K1EFK8_CHOCO</name>
<dbReference type="EMBL" id="CP012159">
    <property type="protein sequence ID" value="AKT39482.1"/>
    <property type="molecule type" value="Genomic_DNA"/>
</dbReference>
<feature type="domain" description="DUF4180" evidence="1">
    <location>
        <begin position="19"/>
        <end position="126"/>
    </location>
</feature>
<organism evidence="2 3">
    <name type="scientific">Chondromyces crocatus</name>
    <dbReference type="NCBI Taxonomy" id="52"/>
    <lineage>
        <taxon>Bacteria</taxon>
        <taxon>Pseudomonadati</taxon>
        <taxon>Myxococcota</taxon>
        <taxon>Polyangia</taxon>
        <taxon>Polyangiales</taxon>
        <taxon>Polyangiaceae</taxon>
        <taxon>Chondromyces</taxon>
    </lineage>
</organism>
<dbReference type="STRING" id="52.CMC5_036290"/>
<gene>
    <name evidence="2" type="ORF">CMC5_036290</name>
</gene>
<dbReference type="Pfam" id="PF13788">
    <property type="entry name" value="DUF4180"/>
    <property type="match status" value="1"/>
</dbReference>
<evidence type="ECO:0000313" key="2">
    <source>
        <dbReference type="EMBL" id="AKT39482.1"/>
    </source>
</evidence>
<accession>A0A0K1EFK8</accession>
<dbReference type="Proteomes" id="UP000067626">
    <property type="component" value="Chromosome"/>
</dbReference>
<proteinExistence type="predicted"/>
<evidence type="ECO:0000313" key="3">
    <source>
        <dbReference type="Proteomes" id="UP000067626"/>
    </source>
</evidence>
<sequence length="134" mass="15194">MERDTRQKAELSLLEADDTKIVEGQPGLPFMSSTGDTNRLLEELFFYQAEATLLYAANLTGAFFDLSSGEAGEILHKLRLYRIRLAVVWRPGDPPWSSRFGELMAEEQRSDHFGIFETREAALAWLTVTREPPS</sequence>
<evidence type="ECO:0000259" key="1">
    <source>
        <dbReference type="Pfam" id="PF13788"/>
    </source>
</evidence>
<keyword evidence="3" id="KW-1185">Reference proteome</keyword>
<protein>
    <recommendedName>
        <fullName evidence="1">DUF4180 domain-containing protein</fullName>
    </recommendedName>
</protein>
<dbReference type="InterPro" id="IPR025438">
    <property type="entry name" value="DUF4180"/>
</dbReference>